<gene>
    <name evidence="9" type="ORF">UFOPK1835_02016</name>
</gene>
<feature type="transmembrane region" description="Helical" evidence="7">
    <location>
        <begin position="389"/>
        <end position="407"/>
    </location>
</feature>
<dbReference type="SUPFAM" id="SSF103473">
    <property type="entry name" value="MFS general substrate transporter"/>
    <property type="match status" value="1"/>
</dbReference>
<accession>A0A6J6IHS1</accession>
<keyword evidence="5 7" id="KW-0472">Membrane</keyword>
<evidence type="ECO:0000256" key="1">
    <source>
        <dbReference type="ARBA" id="ARBA00004141"/>
    </source>
</evidence>
<feature type="transmembrane region" description="Helical" evidence="7">
    <location>
        <begin position="447"/>
        <end position="468"/>
    </location>
</feature>
<feature type="region of interest" description="Disordered" evidence="6">
    <location>
        <begin position="1"/>
        <end position="21"/>
    </location>
</feature>
<dbReference type="InterPro" id="IPR036259">
    <property type="entry name" value="MFS_trans_sf"/>
</dbReference>
<dbReference type="InterPro" id="IPR011701">
    <property type="entry name" value="MFS"/>
</dbReference>
<keyword evidence="4 7" id="KW-1133">Transmembrane helix</keyword>
<protein>
    <submittedName>
        <fullName evidence="9">Unannotated protein</fullName>
    </submittedName>
</protein>
<feature type="transmembrane region" description="Helical" evidence="7">
    <location>
        <begin position="488"/>
        <end position="507"/>
    </location>
</feature>
<keyword evidence="2" id="KW-0813">Transport</keyword>
<feature type="transmembrane region" description="Helical" evidence="7">
    <location>
        <begin position="161"/>
        <end position="182"/>
    </location>
</feature>
<evidence type="ECO:0000313" key="9">
    <source>
        <dbReference type="EMBL" id="CAB4623999.1"/>
    </source>
</evidence>
<keyword evidence="3 7" id="KW-0812">Transmembrane</keyword>
<dbReference type="GO" id="GO:0016020">
    <property type="term" value="C:membrane"/>
    <property type="evidence" value="ECO:0007669"/>
    <property type="project" value="UniProtKB-SubCell"/>
</dbReference>
<evidence type="ECO:0000256" key="3">
    <source>
        <dbReference type="ARBA" id="ARBA00022692"/>
    </source>
</evidence>
<dbReference type="AlphaFoldDB" id="A0A6J6IHS1"/>
<evidence type="ECO:0000256" key="7">
    <source>
        <dbReference type="SAM" id="Phobius"/>
    </source>
</evidence>
<feature type="transmembrane region" description="Helical" evidence="7">
    <location>
        <begin position="323"/>
        <end position="344"/>
    </location>
</feature>
<dbReference type="GO" id="GO:0022857">
    <property type="term" value="F:transmembrane transporter activity"/>
    <property type="evidence" value="ECO:0007669"/>
    <property type="project" value="InterPro"/>
</dbReference>
<proteinExistence type="predicted"/>
<dbReference type="PANTHER" id="PTHR42718:SF9">
    <property type="entry name" value="MAJOR FACILITATOR SUPERFAMILY MULTIDRUG TRANSPORTER MFSC"/>
    <property type="match status" value="1"/>
</dbReference>
<feature type="transmembrane region" description="Helical" evidence="7">
    <location>
        <begin position="364"/>
        <end position="382"/>
    </location>
</feature>
<dbReference type="Gene3D" id="1.20.1720.10">
    <property type="entry name" value="Multidrug resistance protein D"/>
    <property type="match status" value="1"/>
</dbReference>
<dbReference type="InterPro" id="IPR020846">
    <property type="entry name" value="MFS_dom"/>
</dbReference>
<dbReference type="PROSITE" id="PS50850">
    <property type="entry name" value="MFS"/>
    <property type="match status" value="1"/>
</dbReference>
<evidence type="ECO:0000259" key="8">
    <source>
        <dbReference type="PROSITE" id="PS50850"/>
    </source>
</evidence>
<organism evidence="9">
    <name type="scientific">freshwater metagenome</name>
    <dbReference type="NCBI Taxonomy" id="449393"/>
    <lineage>
        <taxon>unclassified sequences</taxon>
        <taxon>metagenomes</taxon>
        <taxon>ecological metagenomes</taxon>
    </lineage>
</organism>
<feature type="transmembrane region" description="Helical" evidence="7">
    <location>
        <begin position="105"/>
        <end position="124"/>
    </location>
</feature>
<evidence type="ECO:0000256" key="4">
    <source>
        <dbReference type="ARBA" id="ARBA00022989"/>
    </source>
</evidence>
<reference evidence="9" key="1">
    <citation type="submission" date="2020-05" db="EMBL/GenBank/DDBJ databases">
        <authorList>
            <person name="Chiriac C."/>
            <person name="Salcher M."/>
            <person name="Ghai R."/>
            <person name="Kavagutti S V."/>
        </authorList>
    </citation>
    <scope>NUCLEOTIDE SEQUENCE</scope>
</reference>
<feature type="transmembrane region" description="Helical" evidence="7">
    <location>
        <begin position="194"/>
        <end position="216"/>
    </location>
</feature>
<dbReference type="Gene3D" id="1.20.1250.20">
    <property type="entry name" value="MFS general substrate transporter like domains"/>
    <property type="match status" value="1"/>
</dbReference>
<comment type="subcellular location">
    <subcellularLocation>
        <location evidence="1">Membrane</location>
        <topology evidence="1">Multi-pass membrane protein</topology>
    </subcellularLocation>
</comment>
<feature type="transmembrane region" description="Helical" evidence="7">
    <location>
        <begin position="255"/>
        <end position="274"/>
    </location>
</feature>
<feature type="transmembrane region" description="Helical" evidence="7">
    <location>
        <begin position="222"/>
        <end position="243"/>
    </location>
</feature>
<sequence>MTTSADTPGSGAPGDRRPVTDVDDEVDVDALEIGIDPVGAEEIVLLPWSLLLQRRVAGRLERSPRRAWIILAASLLGVFTASFTITVLTVSLGEIAGDLGSTKSILTWAVTGPSLAMAVLGPIGGKLADRYGARQVYLISITGVAVFSGAAVLAWNAPSLIAARFLGAALGAAAGPAALAMINRSFAPERRAQALGYWSLVGAGAPVIGVVVGGPLVDAFGWRWIFILQTPIAVASVVVGFLVLPHSKRGDRHPFDIAGSVLLAFGVGSLLVALNRGPEMGWSNPFVVACFIGGPALLAWFVRVENRQSHPLLPMRYFRSRNFTFPITNQFFANFTYMGGFILTPLLLHDVLGYSTTKTGLVSIARPLAFSIVGPIAGYLVIRFGERTIGMFGSAVLVLSMIGLAMVTATTGLMWIEGALVLSGIGMGACAPAMIASIANAVDRGDLGVASAASQTVSQIGVVAGMQLLLTVQTVMAVGNDGTGSYSAAYLLGAAAAVCAFIASVFVRRTAHTPENAVV</sequence>
<feature type="transmembrane region" description="Helical" evidence="7">
    <location>
        <begin position="136"/>
        <end position="155"/>
    </location>
</feature>
<dbReference type="PANTHER" id="PTHR42718">
    <property type="entry name" value="MAJOR FACILITATOR SUPERFAMILY MULTIDRUG TRANSPORTER MFSC"/>
    <property type="match status" value="1"/>
</dbReference>
<feature type="transmembrane region" description="Helical" evidence="7">
    <location>
        <begin position="68"/>
        <end position="93"/>
    </location>
</feature>
<evidence type="ECO:0000256" key="6">
    <source>
        <dbReference type="SAM" id="MobiDB-lite"/>
    </source>
</evidence>
<feature type="transmembrane region" description="Helical" evidence="7">
    <location>
        <begin position="413"/>
        <end position="435"/>
    </location>
</feature>
<feature type="transmembrane region" description="Helical" evidence="7">
    <location>
        <begin position="286"/>
        <end position="302"/>
    </location>
</feature>
<dbReference type="EMBL" id="CAEZUP010000129">
    <property type="protein sequence ID" value="CAB4623999.1"/>
    <property type="molecule type" value="Genomic_DNA"/>
</dbReference>
<feature type="domain" description="Major facilitator superfamily (MFS) profile" evidence="8">
    <location>
        <begin position="70"/>
        <end position="512"/>
    </location>
</feature>
<evidence type="ECO:0000256" key="5">
    <source>
        <dbReference type="ARBA" id="ARBA00023136"/>
    </source>
</evidence>
<name>A0A6J6IHS1_9ZZZZ</name>
<evidence type="ECO:0000256" key="2">
    <source>
        <dbReference type="ARBA" id="ARBA00022448"/>
    </source>
</evidence>
<dbReference type="Pfam" id="PF07690">
    <property type="entry name" value="MFS_1"/>
    <property type="match status" value="1"/>
</dbReference>